<accession>A0A846TV22</accession>
<dbReference type="Proteomes" id="UP000521379">
    <property type="component" value="Unassembled WGS sequence"/>
</dbReference>
<dbReference type="EMBL" id="JAAVUN010000042">
    <property type="protein sequence ID" value="NKE10719.1"/>
    <property type="molecule type" value="Genomic_DNA"/>
</dbReference>
<dbReference type="RefSeq" id="WP_157980597.1">
    <property type="nucleotide sequence ID" value="NZ_JAAVUN010000042.1"/>
</dbReference>
<comment type="caution">
    <text evidence="1">The sequence shown here is derived from an EMBL/GenBank/DDBJ whole genome shotgun (WGS) entry which is preliminary data.</text>
</comment>
<gene>
    <name evidence="1" type="ORF">GTW58_12440</name>
</gene>
<protein>
    <submittedName>
        <fullName evidence="1">Uncharacterized protein</fullName>
    </submittedName>
</protein>
<evidence type="ECO:0000313" key="1">
    <source>
        <dbReference type="EMBL" id="NKE10719.1"/>
    </source>
</evidence>
<dbReference type="AlphaFoldDB" id="A0A846TV22"/>
<evidence type="ECO:0000313" key="2">
    <source>
        <dbReference type="Proteomes" id="UP000521379"/>
    </source>
</evidence>
<proteinExistence type="predicted"/>
<sequence length="108" mass="11437">MDEVAASDRIELERYARVLPVGSVAPDLAEIEKAVAVLLPLKLPEAELAHGSDPVNEVMAVLGPAKTTSDHLALVHASADGPDAVREALRRFVNEGAGWDDDVDDVDA</sequence>
<name>A0A846TV22_9MICC</name>
<organism evidence="1 2">
    <name type="scientific">Kocuria subflava</name>
    <dbReference type="NCBI Taxonomy" id="1736139"/>
    <lineage>
        <taxon>Bacteria</taxon>
        <taxon>Bacillati</taxon>
        <taxon>Actinomycetota</taxon>
        <taxon>Actinomycetes</taxon>
        <taxon>Micrococcales</taxon>
        <taxon>Micrococcaceae</taxon>
        <taxon>Kocuria</taxon>
    </lineage>
</organism>
<reference evidence="1 2" key="1">
    <citation type="submission" date="2020-02" db="EMBL/GenBank/DDBJ databases">
        <authorList>
            <person name="Sun Q."/>
        </authorList>
    </citation>
    <scope>NUCLEOTIDE SEQUENCE [LARGE SCALE GENOMIC DNA]</scope>
    <source>
        <strain evidence="1 2">YIM 13062</strain>
    </source>
</reference>
<keyword evidence="2" id="KW-1185">Reference proteome</keyword>